<dbReference type="EMBL" id="BARW01026954">
    <property type="protein sequence ID" value="GAJ11125.1"/>
    <property type="molecule type" value="Genomic_DNA"/>
</dbReference>
<gene>
    <name evidence="1" type="ORF">S12H4_43846</name>
</gene>
<dbReference type="AlphaFoldDB" id="X1VPU7"/>
<name>X1VPU7_9ZZZZ</name>
<organism evidence="1">
    <name type="scientific">marine sediment metagenome</name>
    <dbReference type="NCBI Taxonomy" id="412755"/>
    <lineage>
        <taxon>unclassified sequences</taxon>
        <taxon>metagenomes</taxon>
        <taxon>ecological metagenomes</taxon>
    </lineage>
</organism>
<protein>
    <submittedName>
        <fullName evidence="1">Uncharacterized protein</fullName>
    </submittedName>
</protein>
<accession>X1VPU7</accession>
<feature type="non-terminal residue" evidence="1">
    <location>
        <position position="57"/>
    </location>
</feature>
<evidence type="ECO:0000313" key="1">
    <source>
        <dbReference type="EMBL" id="GAJ11125.1"/>
    </source>
</evidence>
<comment type="caution">
    <text evidence="1">The sequence shown here is derived from an EMBL/GenBank/DDBJ whole genome shotgun (WGS) entry which is preliminary data.</text>
</comment>
<reference evidence="1" key="1">
    <citation type="journal article" date="2014" name="Front. Microbiol.">
        <title>High frequency of phylogenetically diverse reductive dehalogenase-homologous genes in deep subseafloor sedimentary metagenomes.</title>
        <authorList>
            <person name="Kawai M."/>
            <person name="Futagami T."/>
            <person name="Toyoda A."/>
            <person name="Takaki Y."/>
            <person name="Nishi S."/>
            <person name="Hori S."/>
            <person name="Arai W."/>
            <person name="Tsubouchi T."/>
            <person name="Morono Y."/>
            <person name="Uchiyama I."/>
            <person name="Ito T."/>
            <person name="Fujiyama A."/>
            <person name="Inagaki F."/>
            <person name="Takami H."/>
        </authorList>
    </citation>
    <scope>NUCLEOTIDE SEQUENCE</scope>
    <source>
        <strain evidence="1">Expedition CK06-06</strain>
    </source>
</reference>
<proteinExistence type="predicted"/>
<sequence>MLNLKCNDLNDLFSVSMDQLMNHPYTWDAQQTPRILSYNNLLFADSTSFDFDLSHVG</sequence>